<feature type="transmembrane region" description="Helical" evidence="5">
    <location>
        <begin position="175"/>
        <end position="197"/>
    </location>
</feature>
<keyword evidence="7" id="KW-1185">Reference proteome</keyword>
<feature type="transmembrane region" description="Helical" evidence="5">
    <location>
        <begin position="209"/>
        <end position="227"/>
    </location>
</feature>
<feature type="transmembrane region" description="Helical" evidence="5">
    <location>
        <begin position="308"/>
        <end position="331"/>
    </location>
</feature>
<dbReference type="SUPFAM" id="SSF103473">
    <property type="entry name" value="MFS general substrate transporter"/>
    <property type="match status" value="1"/>
</dbReference>
<keyword evidence="4 5" id="KW-0472">Membrane</keyword>
<dbReference type="InterPro" id="IPR036259">
    <property type="entry name" value="MFS_trans_sf"/>
</dbReference>
<feature type="transmembrane region" description="Helical" evidence="5">
    <location>
        <begin position="352"/>
        <end position="371"/>
    </location>
</feature>
<feature type="transmembrane region" description="Helical" evidence="5">
    <location>
        <begin position="91"/>
        <end position="108"/>
    </location>
</feature>
<dbReference type="GO" id="GO:0016020">
    <property type="term" value="C:membrane"/>
    <property type="evidence" value="ECO:0007669"/>
    <property type="project" value="UniProtKB-SubCell"/>
</dbReference>
<sequence>MEQAFCDHEPVTSGEVSDPPELHRTRLAVAAAFATQGGVFISLTTRLPDFQDKYDLSNGELSGLLLMMVLLAGGGSVLAETRAKALSSARLLRTGLVGLTVGAALIGASQSLSFFIAAMATYGLSLGMVDATTNMQAVALEHRYGRPILPSFHSAWTFGGLIGAALALATSHLDVGWVGLVAVVPLAVQFAPFLAGIGDPAQESPAPVIPWRPIILVGIGMVLFYMVDTAAFTWGPLFLKNVFDDTPSGLFALAVFPYLLSSGAMRFAGDGLVARYGAVPILRIGAVVASASLAVVVFAPAWPIAVLGFLVLGSGVGVIAPLSFSAAARIAGGEEEDPATRQRRVDAVIGRFNQFNYVGALIGSVLTGAVGEHDLRVGFAVPMVLILGILPLARAFAPGEVSLGKT</sequence>
<dbReference type="Proteomes" id="UP000277094">
    <property type="component" value="Unassembled WGS sequence"/>
</dbReference>
<keyword evidence="3 5" id="KW-1133">Transmembrane helix</keyword>
<accession>A0A3N0DNQ3</accession>
<reference evidence="6 7" key="1">
    <citation type="submission" date="2018-11" db="EMBL/GenBank/DDBJ databases">
        <authorList>
            <person name="Li F."/>
        </authorList>
    </citation>
    <scope>NUCLEOTIDE SEQUENCE [LARGE SCALE GENOMIC DNA]</scope>
    <source>
        <strain evidence="6 7">KIS18-7</strain>
    </source>
</reference>
<feature type="transmembrane region" description="Helical" evidence="5">
    <location>
        <begin position="247"/>
        <end position="269"/>
    </location>
</feature>
<evidence type="ECO:0000256" key="3">
    <source>
        <dbReference type="ARBA" id="ARBA00022989"/>
    </source>
</evidence>
<organism evidence="6 7">
    <name type="scientific">Nocardioides marmorisolisilvae</name>
    <dbReference type="NCBI Taxonomy" id="1542737"/>
    <lineage>
        <taxon>Bacteria</taxon>
        <taxon>Bacillati</taxon>
        <taxon>Actinomycetota</taxon>
        <taxon>Actinomycetes</taxon>
        <taxon>Propionibacteriales</taxon>
        <taxon>Nocardioidaceae</taxon>
        <taxon>Nocardioides</taxon>
    </lineage>
</organism>
<proteinExistence type="predicted"/>
<comment type="subcellular location">
    <subcellularLocation>
        <location evidence="1">Membrane</location>
        <topology evidence="1">Multi-pass membrane protein</topology>
    </subcellularLocation>
</comment>
<evidence type="ECO:0000256" key="5">
    <source>
        <dbReference type="SAM" id="Phobius"/>
    </source>
</evidence>
<comment type="caution">
    <text evidence="6">The sequence shown here is derived from an EMBL/GenBank/DDBJ whole genome shotgun (WGS) entry which is preliminary data.</text>
</comment>
<feature type="transmembrane region" description="Helical" evidence="5">
    <location>
        <begin position="281"/>
        <end position="302"/>
    </location>
</feature>
<dbReference type="InterPro" id="IPR051788">
    <property type="entry name" value="MFS_Transporter"/>
</dbReference>
<evidence type="ECO:0000256" key="1">
    <source>
        <dbReference type="ARBA" id="ARBA00004141"/>
    </source>
</evidence>
<protein>
    <submittedName>
        <fullName evidence="6">MFS transporter</fullName>
    </submittedName>
</protein>
<name>A0A3N0DNQ3_9ACTN</name>
<evidence type="ECO:0000313" key="6">
    <source>
        <dbReference type="EMBL" id="RNL77287.1"/>
    </source>
</evidence>
<dbReference type="AlphaFoldDB" id="A0A3N0DNQ3"/>
<evidence type="ECO:0000313" key="7">
    <source>
        <dbReference type="Proteomes" id="UP000277094"/>
    </source>
</evidence>
<feature type="transmembrane region" description="Helical" evidence="5">
    <location>
        <begin position="377"/>
        <end position="397"/>
    </location>
</feature>
<evidence type="ECO:0000256" key="2">
    <source>
        <dbReference type="ARBA" id="ARBA00022692"/>
    </source>
</evidence>
<gene>
    <name evidence="6" type="ORF">EFL95_17650</name>
</gene>
<dbReference type="Gene3D" id="1.20.1250.20">
    <property type="entry name" value="MFS general substrate transporter like domains"/>
    <property type="match status" value="2"/>
</dbReference>
<dbReference type="OrthoDB" id="151222at2"/>
<keyword evidence="2 5" id="KW-0812">Transmembrane</keyword>
<feature type="transmembrane region" description="Helical" evidence="5">
    <location>
        <begin position="61"/>
        <end position="79"/>
    </location>
</feature>
<dbReference type="PANTHER" id="PTHR23514:SF13">
    <property type="entry name" value="INNER MEMBRANE PROTEIN YBJJ"/>
    <property type="match status" value="1"/>
</dbReference>
<feature type="transmembrane region" description="Helical" evidence="5">
    <location>
        <begin position="152"/>
        <end position="169"/>
    </location>
</feature>
<dbReference type="EMBL" id="RJSG01000005">
    <property type="protein sequence ID" value="RNL77287.1"/>
    <property type="molecule type" value="Genomic_DNA"/>
</dbReference>
<dbReference type="PANTHER" id="PTHR23514">
    <property type="entry name" value="BYPASS OF STOP CODON PROTEIN 6"/>
    <property type="match status" value="1"/>
</dbReference>
<evidence type="ECO:0000256" key="4">
    <source>
        <dbReference type="ARBA" id="ARBA00023136"/>
    </source>
</evidence>
<feature type="transmembrane region" description="Helical" evidence="5">
    <location>
        <begin position="114"/>
        <end position="131"/>
    </location>
</feature>